<evidence type="ECO:0000256" key="2">
    <source>
        <dbReference type="ARBA" id="ARBA00022692"/>
    </source>
</evidence>
<keyword evidence="4" id="KW-0677">Repeat</keyword>
<evidence type="ECO:0007829" key="18">
    <source>
        <dbReference type="PeptideAtlas" id="Q0E9L4"/>
    </source>
</evidence>
<dbReference type="InterPro" id="IPR003599">
    <property type="entry name" value="Ig_sub"/>
</dbReference>
<gene>
    <name evidence="15 16" type="primary">Dscam1</name>
    <name evidence="15" type="synonym">43Bc</name>
    <name evidence="15" type="synonym">CT39257</name>
    <name evidence="15" type="synonym">Dm_2R:13579</name>
    <name evidence="15" type="synonym">Dm_2R:13612</name>
    <name evidence="15" type="synonym">DmDscam</name>
    <name evidence="15" type="synonym">Dmel\CG17800</name>
    <name evidence="15" type="synonym">DSCAM</name>
    <name evidence="15" type="synonym">DScam</name>
    <name evidence="15" type="synonym">DsCam</name>
    <name evidence="15" type="synonym">Dscam</name>
    <name evidence="15" type="synonym">dScam</name>
    <name evidence="15" type="synonym">dscam</name>
    <name evidence="15" type="synonym">Dscam-hv</name>
    <name evidence="15" type="synonym">DSCAM1</name>
    <name evidence="15" type="synonym">dscam1</name>
    <name evidence="15" type="synonym">Dsm</name>
    <name evidence="15" type="synonym">l(2)05518</name>
    <name evidence="15" type="synonym">l(2)43Bc</name>
    <name evidence="15" type="synonym">Neu1</name>
    <name evidence="15" type="synonym">p270</name>
    <name evidence="15 16" type="ORF">CG17800</name>
    <name evidence="15" type="ORF">Dmel_CG17800</name>
</gene>
<evidence type="ECO:0000259" key="13">
    <source>
        <dbReference type="PROSITE" id="PS50835"/>
    </source>
</evidence>
<feature type="domain" description="Ig-like" evidence="13">
    <location>
        <begin position="1314"/>
        <end position="1396"/>
    </location>
</feature>
<feature type="domain" description="Fibronectin type-III" evidence="14">
    <location>
        <begin position="1014"/>
        <end position="1118"/>
    </location>
</feature>
<keyword evidence="3 12" id="KW-0732">Signal</keyword>
<dbReference type="Pfam" id="PF25059">
    <property type="entry name" value="FN3_DSCAM-DSCAML_C"/>
    <property type="match status" value="1"/>
</dbReference>
<feature type="region of interest" description="Disordered" evidence="10">
    <location>
        <begin position="1789"/>
        <end position="1848"/>
    </location>
</feature>
<evidence type="ECO:0000256" key="8">
    <source>
        <dbReference type="ARBA" id="ARBA00023157"/>
    </source>
</evidence>
<dbReference type="CDD" id="cd20957">
    <property type="entry name" value="IgC2_3_Dscam"/>
    <property type="match status" value="1"/>
</dbReference>
<dbReference type="FunFam" id="2.60.40.10:FF:000410">
    <property type="entry name" value="Down syndrome cell adhesion molecule, isoform H"/>
    <property type="match status" value="1"/>
</dbReference>
<feature type="domain" description="Fibronectin type-III" evidence="14">
    <location>
        <begin position="1501"/>
        <end position="1596"/>
    </location>
</feature>
<feature type="domain" description="Fibronectin type-III" evidence="14">
    <location>
        <begin position="1219"/>
        <end position="1312"/>
    </location>
</feature>
<dbReference type="Bgee" id="FBgn0033159">
    <property type="expression patterns" value="Expressed in cortex associated CNS glial cell (Drosophila) in post-embryonic organism and 228 other cell types or tissues"/>
</dbReference>
<evidence type="ECO:0000256" key="12">
    <source>
        <dbReference type="SAM" id="SignalP"/>
    </source>
</evidence>
<name>Q0E9L4_DROME</name>
<dbReference type="InterPro" id="IPR056754">
    <property type="entry name" value="DSCAM/DSCAML_C"/>
</dbReference>
<dbReference type="GO" id="GO:0030424">
    <property type="term" value="C:axon"/>
    <property type="evidence" value="ECO:0000314"/>
    <property type="project" value="FlyBase"/>
</dbReference>
<evidence type="ECO:0000256" key="4">
    <source>
        <dbReference type="ARBA" id="ARBA00022737"/>
    </source>
</evidence>
<organism evidence="15 17">
    <name type="scientific">Drosophila melanogaster</name>
    <name type="common">Fruit fly</name>
    <dbReference type="NCBI Taxonomy" id="7227"/>
    <lineage>
        <taxon>Eukaryota</taxon>
        <taxon>Metazoa</taxon>
        <taxon>Ecdysozoa</taxon>
        <taxon>Arthropoda</taxon>
        <taxon>Hexapoda</taxon>
        <taxon>Insecta</taxon>
        <taxon>Pterygota</taxon>
        <taxon>Neoptera</taxon>
        <taxon>Endopterygota</taxon>
        <taxon>Diptera</taxon>
        <taxon>Brachycera</taxon>
        <taxon>Muscomorpha</taxon>
        <taxon>Ephydroidea</taxon>
        <taxon>Drosophilidae</taxon>
        <taxon>Drosophila</taxon>
        <taxon>Sophophora</taxon>
    </lineage>
</organism>
<dbReference type="FunFam" id="2.60.40.10:FF:000311">
    <property type="entry name" value="Down syndrome cell adhesion molecule, isoform D"/>
    <property type="match status" value="1"/>
</dbReference>
<dbReference type="CTD" id="35652"/>
<feature type="domain" description="Fibronectin type-III" evidence="14">
    <location>
        <begin position="1404"/>
        <end position="1497"/>
    </location>
</feature>
<reference evidence="15 17" key="3">
    <citation type="journal article" date="2002" name="Genome Biol.">
        <title>Annotation of the Drosophila melanogaster euchromatic genome: a systematic review.</title>
        <authorList>
            <person name="Misra S."/>
            <person name="Crosby M.A."/>
            <person name="Mungall C.J."/>
            <person name="Matthews B.B."/>
            <person name="Campbell K.S."/>
            <person name="Hradecky P."/>
            <person name="Huang Y."/>
            <person name="Kaminker J.S."/>
            <person name="Millburn G.H."/>
            <person name="Prochnik S.E."/>
            <person name="Smith C.D."/>
            <person name="Tupy J.L."/>
            <person name="Whitfied E.J."/>
            <person name="Bayraktaroglu L."/>
            <person name="Berman B.P."/>
            <person name="Bettencourt B.R."/>
            <person name="Celniker S.E."/>
            <person name="de Grey A.D."/>
            <person name="Drysdale R.A."/>
            <person name="Harris N.L."/>
            <person name="Richter J."/>
            <person name="Russo S."/>
            <person name="Schroeder A.J."/>
            <person name="Shu S.Q."/>
            <person name="Stapleton M."/>
            <person name="Yamada C."/>
            <person name="Ashburner M."/>
            <person name="Gelbart W.M."/>
            <person name="Rubin G.M."/>
            <person name="Lewis S.E."/>
        </authorList>
    </citation>
    <scope>GENOME REANNOTATION</scope>
    <source>
        <strain evidence="17">Berkeley</strain>
    </source>
</reference>
<proteinExistence type="evidence at protein level"/>
<dbReference type="Proteomes" id="UP000000803">
    <property type="component" value="Chromosome 2R"/>
</dbReference>
<dbReference type="GO" id="GO:0070593">
    <property type="term" value="P:dendrite self-avoidance"/>
    <property type="evidence" value="ECO:0000314"/>
    <property type="project" value="FlyBase"/>
</dbReference>
<evidence type="ECO:0000313" key="17">
    <source>
        <dbReference type="Proteomes" id="UP000000803"/>
    </source>
</evidence>
<feature type="domain" description="Ig-like" evidence="13">
    <location>
        <begin position="39"/>
        <end position="138"/>
    </location>
</feature>
<dbReference type="SMR" id="Q0E9L4"/>
<dbReference type="Pfam" id="PF13927">
    <property type="entry name" value="Ig_3"/>
    <property type="match status" value="4"/>
</dbReference>
<evidence type="ECO:0000313" key="15">
    <source>
        <dbReference type="EMBL" id="ABI31037.1"/>
    </source>
</evidence>
<dbReference type="VEuPathDB" id="VectorBase:FBgn0033159"/>
<dbReference type="FlyBase" id="FBgn0033159">
    <property type="gene designation" value="Dscam1"/>
</dbReference>
<reference evidence="15 17" key="2">
    <citation type="journal article" date="2002" name="Genome Biol.">
        <title>Finishing a whole-genome shotgun: release 3 of the Drosophila melanogaster euchromatic genome sequence.</title>
        <authorList>
            <person name="Celniker S.E."/>
            <person name="Wheeler D.A."/>
            <person name="Kronmiller B."/>
            <person name="Carlson J.W."/>
            <person name="Halpern A."/>
            <person name="Patel S."/>
            <person name="Adams M."/>
            <person name="Champe M."/>
            <person name="Dugan S.P."/>
            <person name="Frise E."/>
            <person name="Hodgson A."/>
            <person name="George R.A."/>
            <person name="Hoskins R.A."/>
            <person name="Laverty T."/>
            <person name="Muzny D.M."/>
            <person name="Nelson C.R."/>
            <person name="Pacleb J.M."/>
            <person name="Park S."/>
            <person name="Pfeiffer B.D."/>
            <person name="Richards S."/>
            <person name="Sodergren E.J."/>
            <person name="Svirskas R."/>
            <person name="Tabor P.E."/>
            <person name="Wan K."/>
            <person name="Stapleton M."/>
            <person name="Sutton G.G."/>
            <person name="Venter C."/>
            <person name="Weinstock G."/>
            <person name="Scherer S.E."/>
            <person name="Myers E.W."/>
            <person name="Gibbs R.A."/>
            <person name="Rubin G.M."/>
        </authorList>
    </citation>
    <scope>NUCLEOTIDE SEQUENCE [LARGE SCALE GENOMIC DNA]</scope>
    <source>
        <strain evidence="17">Berkeley</strain>
    </source>
</reference>
<dbReference type="EMBL" id="AE013599">
    <property type="protein sequence ID" value="ABI31037.1"/>
    <property type="molecule type" value="Genomic_DNA"/>
</dbReference>
<dbReference type="FunFam" id="2.60.40.10:FF:000394">
    <property type="entry name" value="Down syndrome cell adhesion molecule, isoform J"/>
    <property type="match status" value="1"/>
</dbReference>
<dbReference type="CDD" id="cd20954">
    <property type="entry name" value="IgI_7_Dscam"/>
    <property type="match status" value="1"/>
</dbReference>
<dbReference type="GO" id="GO:0043005">
    <property type="term" value="C:neuron projection"/>
    <property type="evidence" value="ECO:0000314"/>
    <property type="project" value="FlyBase"/>
</dbReference>
<dbReference type="GO" id="GO:0030425">
    <property type="term" value="C:dendrite"/>
    <property type="evidence" value="ECO:0000314"/>
    <property type="project" value="FlyBase"/>
</dbReference>
<dbReference type="FunFam" id="2.60.40.10:FF:000426">
    <property type="entry name" value="Down syndrome cell adhesion molecule, isoform J"/>
    <property type="match status" value="1"/>
</dbReference>
<feature type="compositionally biased region" description="Polar residues" evidence="10">
    <location>
        <begin position="1828"/>
        <end position="1838"/>
    </location>
</feature>
<reference evidence="15 17" key="7">
    <citation type="journal article" date="2007" name="Science">
        <title>The Release 5.1 annotation of Drosophila melanogaster heterochromatin.</title>
        <authorList>
            <person name="Smith C.D."/>
            <person name="Shu S."/>
            <person name="Mungall C.J."/>
            <person name="Karpen G.H."/>
        </authorList>
    </citation>
    <scope>NUCLEOTIDE SEQUENCE [LARGE SCALE GENOMIC DNA]</scope>
    <source>
        <strain evidence="17">Berkeley</strain>
    </source>
</reference>
<dbReference type="SUPFAM" id="SSF48726">
    <property type="entry name" value="Immunoglobulin"/>
    <property type="match status" value="9"/>
</dbReference>
<evidence type="ECO:0000256" key="1">
    <source>
        <dbReference type="ARBA" id="ARBA00004167"/>
    </source>
</evidence>
<sequence length="2018" mass="222192">MNMPNERLKWLMLFAAVALIACGSQTLAANPPDADQKGPVFLKEPTNRIDFSNSTGAEIECKASGNPMPEIIWIRSDGTAVGDVPGLRQISSDGKLVFPPFRAEDYRQEVHAQVYACLARNQFGSIISRDVHVRAVVSQFYITEAENEYVIKGNAAVVKCKIPSFVADFVQVEAWVDEEGMELWRNNATDAYDGKYLVLPSGELHIREVGPEDGYKSYQCRTKHRLTGETRLSATKGRLVITEPIGSVAPTISGDRLQEQTRKLGHSFSILCQGQAYPHPVFRWYKFIEGTTRKQAVVLNDRVKQVSGTLIIKDAVVEDSGKYLCVVNNSVGGESVETVLTVTAPLSAKIDPPTQTVDFGRPAVFTCQYTGNPIKTVSWMKDGKAIGHSEPVLRIESVKKEDKGMYQCFVRNDQESAEASAELKLGGRFDPPVIRQAFQEETMEPGPSVFLKCVAGGNPTPEISWELDGKKIANNDRYQVGQYVTVNGDVVSYLNITSVHANDGGLYKCIAKSKVGVAEHSAKLNVYGLPYIRQMEKKAIVAGETLIVTCPVAGYPIDSIVWERDNRALPINRKQKVFPNGTLIIENVERNSDQATYTCVAKNQEGYSARGSLEVQVMAPPKLAPFDFGDSPANFEDSVSVSCLVSSGDLPIDIEWLFNGESISYASGIAVLRGGKRTSVLTIDSVHAGHAGNYSCKAKNKAASSEYSAALIVNVPPRWILEPTDKAFAQGSDAKVECKADGFPKPQVTWKKAVGDTPGEYKDLKKSDNIRVEEGTLHVDNIQKTNEGYYLCEAINGIGSGLSAVIMISVQAPPEFTEKLRNQTARRGEPAVLQCEAKGEKPIGILWNMNNMRLDPKNDNRYTIREEILSTGVMSSLSIKRTERSDSALFTCVATNAFGSDDASINMIVQEVPEMPYALKVLDKSGRSVQLSWAQPYDGNSPLDRYIIEFKRSRASWSEIDRVIVPGHTTEAQVQKLSPATTYNIRIVAENAIGTSQSSEAVTIITAEEAPSGKPQNIKVEPVNQTTMRVTWKPPPRTEWNGEILGYYVGYKLSNTNSSYVFETINFITEEGKEHNLELQNLRVYTQYSVVIQAFNKIGAGPLSEEEKQFTAEGTPSQPPSDTACTTLTSQTIRVGWVSPPLESANGVIKTYKVVYAPSDEWYDETKRHYKKTASSDTVLHGLKKYTNYTMQVLATTAGGDGVRSVPIHCQTEPDVPEAPTDVKALVMGNAAILVSWRPPAQPNGIITQYTVYSKAEGAETETKTQKVPHYQMSFEATELEKNKPYEFWVTASTTIGEGQQSKSIVAMPSDQVPAKIASFDDTFTATFKEDAKMPCLAVGAPQPEITWKIKGVEFSANDRMRVLPDGSLLIKSVNRQDAGDYSCHAENSIAKDSITHKLIVLAPPQSPHVTLSATTTDALTVKLKPHEGDTAPLHGYTLHYKPEFGEWETSEVSVDSQKHNIEGLLCGSRYQVYATGFNNIGAGEASDILNTRTKGQKPKLPEKPRFIEVSSNSVSLHFKAWKDGGCPMSHFVVESKKRDQIEWNQISNNVKPDNNYVVLDLEPATWYNLRITAHNSAGFTVAEYDFATLTVTGGTIAPSRDLPELSAEDTIRIILSNLNLVVPVVAALLVIIIAIIVICILRSKGNHHKDDVVYNQTMGPGATLDKRRPDLRDELGYIAPPNRKLPPVPGSNYNTCDRIKRGRGGLRSNHSTWDPRRNPNLYEELKAPPVPMHGNHYGHAHGNAECHYRHPGMEDEICPYATFHLLGFREEMDPTKAMNFQTFPHQNGHAGPVPGHAGTMLPPGHPGHVHSRSGSQSMPRANRYQRKNSQGGQSSIYTPAPEYDDPANCAEEDQYRRYTRVNSQGGSLYSGPGPEYDDPANCAPEEDQYGSQYGGPYGQPYDHYGSRGSMGRRSIGSARNPGNGSPEPPPPPPRNHDMSNSSFNDSKESNEISEAECDRDHGPRGNYGAVKRSPQPKDQRTTEEMRKLIERNETGPKQLQLQQANGAGFTAYDTMAV</sequence>
<keyword evidence="18" id="KW-1267">Proteomics identification</keyword>
<feature type="domain" description="Fibronectin type-III" evidence="14">
    <location>
        <begin position="1119"/>
        <end position="1215"/>
    </location>
</feature>
<feature type="signal peptide" evidence="12">
    <location>
        <begin position="1"/>
        <end position="28"/>
    </location>
</feature>
<dbReference type="GO" id="GO:0048846">
    <property type="term" value="P:axon extension involved in axon guidance"/>
    <property type="evidence" value="ECO:0000315"/>
    <property type="project" value="FlyBase"/>
</dbReference>
<dbReference type="GO" id="GO:0032490">
    <property type="term" value="P:detection of molecule of bacterial origin"/>
    <property type="evidence" value="ECO:0000314"/>
    <property type="project" value="FlyBase"/>
</dbReference>
<dbReference type="FunFam" id="2.60.40.10:FF:000413">
    <property type="entry name" value="Down syndrome cell adhesion molecule, isoform F"/>
    <property type="match status" value="1"/>
</dbReference>
<dbReference type="PANTHER" id="PTHR10075:SF53">
    <property type="entry name" value="DOWN SYNDROME CELL ADHESION MOLECULE 1, ISOFORM BQ"/>
    <property type="match status" value="1"/>
</dbReference>
<feature type="transmembrane region" description="Helical" evidence="11">
    <location>
        <begin position="1621"/>
        <end position="1642"/>
    </location>
</feature>
<feature type="compositionally biased region" description="Basic and acidic residues" evidence="10">
    <location>
        <begin position="1976"/>
        <end position="1995"/>
    </location>
</feature>
<dbReference type="GO" id="GO:0042802">
    <property type="term" value="F:identical protein binding"/>
    <property type="evidence" value="ECO:0000353"/>
    <property type="project" value="FlyBase"/>
</dbReference>
<dbReference type="GO" id="GO:0050976">
    <property type="term" value="P:detection of mechanical stimulus involved in sensory perception of touch"/>
    <property type="evidence" value="ECO:0000316"/>
    <property type="project" value="FlyBase"/>
</dbReference>
<dbReference type="FunFam" id="2.60.40.10:FF:000302">
    <property type="entry name" value="Down syndrome cell adhesion molecule, isoform D"/>
    <property type="match status" value="1"/>
</dbReference>
<dbReference type="InterPro" id="IPR007110">
    <property type="entry name" value="Ig-like_dom"/>
</dbReference>
<dbReference type="InterPro" id="IPR021012">
    <property type="entry name" value="Dscam1_C"/>
</dbReference>
<dbReference type="FunFam" id="2.60.40.10:FF:000439">
    <property type="entry name" value="Down syndrome cell adhesion molecule, isoform J"/>
    <property type="match status" value="1"/>
</dbReference>
<keyword evidence="17" id="KW-1185">Reference proteome</keyword>
<keyword evidence="2 11" id="KW-0812">Transmembrane</keyword>
<dbReference type="PANTHER" id="PTHR10075">
    <property type="entry name" value="BASIGIN RELATED"/>
    <property type="match status" value="1"/>
</dbReference>
<dbReference type="GO" id="GO:0050770">
    <property type="term" value="P:regulation of axonogenesis"/>
    <property type="evidence" value="ECO:0000315"/>
    <property type="project" value="FlyBase"/>
</dbReference>
<dbReference type="FunFam" id="2.60.40.10:FF:000093">
    <property type="entry name" value="Down syndrome cell adhesion molecule, isoform B"/>
    <property type="match status" value="1"/>
</dbReference>
<dbReference type="PROSITE" id="PS50853">
    <property type="entry name" value="FN3"/>
    <property type="match status" value="6"/>
</dbReference>
<dbReference type="SMART" id="SM00409">
    <property type="entry name" value="IG"/>
    <property type="match status" value="10"/>
</dbReference>
<reference evidence="15 17" key="5">
    <citation type="journal article" date="2002" name="Genome Biol.">
        <title>Heterochromatic sequences in a Drosophila whole-genome shotgun assembly.</title>
        <authorList>
            <person name="Hoskins R.A."/>
            <person name="Smith C.D."/>
            <person name="Carlson J.W."/>
            <person name="Carvalho A.B."/>
            <person name="Halpern A."/>
            <person name="Kaminker J.S."/>
            <person name="Kennedy C."/>
            <person name="Mungall C.J."/>
            <person name="Sullivan B.A."/>
            <person name="Sutton G.G."/>
            <person name="Yasuhara J.C."/>
            <person name="Wakimoto B.T."/>
            <person name="Myers E.W."/>
            <person name="Celniker S.E."/>
            <person name="Rubin G.M."/>
            <person name="Karpen G.H."/>
        </authorList>
    </citation>
    <scope>NUCLEOTIDE SEQUENCE [LARGE SCALE GENOMIC DNA]</scope>
    <source>
        <strain evidence="17">Berkeley</strain>
    </source>
</reference>
<dbReference type="CDD" id="cd20958">
    <property type="entry name" value="IgI_5_Dscam"/>
    <property type="match status" value="1"/>
</dbReference>
<feature type="chain" id="PRO_5004171263" evidence="12">
    <location>
        <begin position="29"/>
        <end position="2018"/>
    </location>
</feature>
<dbReference type="Pfam" id="PF00041">
    <property type="entry name" value="fn3"/>
    <property type="match status" value="5"/>
</dbReference>
<dbReference type="GO" id="GO:0021551">
    <property type="term" value="P:central nervous system morphogenesis"/>
    <property type="evidence" value="ECO:0000315"/>
    <property type="project" value="FlyBase"/>
</dbReference>
<dbReference type="FunFam" id="2.60.40.10:FF:000017">
    <property type="entry name" value="Down syndrome cell adhesion molecule b"/>
    <property type="match status" value="2"/>
</dbReference>
<dbReference type="GO" id="GO:0007422">
    <property type="term" value="P:peripheral nervous system development"/>
    <property type="evidence" value="ECO:0000315"/>
    <property type="project" value="FlyBase"/>
</dbReference>
<dbReference type="InterPro" id="IPR036116">
    <property type="entry name" value="FN3_sf"/>
</dbReference>
<dbReference type="GO" id="GO:0007411">
    <property type="term" value="P:axon guidance"/>
    <property type="evidence" value="ECO:0000315"/>
    <property type="project" value="FlyBase"/>
</dbReference>
<feature type="region of interest" description="Disordered" evidence="10">
    <location>
        <begin position="1690"/>
        <end position="1721"/>
    </location>
</feature>
<dbReference type="InterPro" id="IPR036179">
    <property type="entry name" value="Ig-like_dom_sf"/>
</dbReference>
<reference evidence="15 17" key="10">
    <citation type="journal article" date="2015" name="G3 (Bethesda)">
        <title>Gene Model Annotations for Drosophila melanogaster: The Rule-Benders.</title>
        <authorList>
            <consortium name="FlyBase Consortium"/>
            <person name="Crosby M.A."/>
            <person name="Gramates L.S."/>
            <person name="Dos Santos G."/>
            <person name="Matthews B.B."/>
            <person name="St Pierre S.E."/>
            <person name="Zhou P."/>
            <person name="Schroeder A.J."/>
            <person name="Falls K."/>
            <person name="Emmert D.B."/>
            <person name="Russo S.M."/>
            <person name="Gelbart W.M."/>
            <person name="null"/>
        </authorList>
    </citation>
    <scope>NUCLEOTIDE SEQUENCE [LARGE SCALE GENOMIC DNA]</scope>
    <source>
        <strain evidence="17">Berkeley</strain>
    </source>
</reference>
<dbReference type="GO" id="GO:0003823">
    <property type="term" value="F:antigen binding"/>
    <property type="evidence" value="ECO:0000314"/>
    <property type="project" value="FlyBase"/>
</dbReference>
<dbReference type="CDD" id="cd20953">
    <property type="entry name" value="IgI_2_Dscam"/>
    <property type="match status" value="1"/>
</dbReference>
<feature type="region of interest" description="Disordered" evidence="10">
    <location>
        <begin position="1864"/>
        <end position="2018"/>
    </location>
</feature>
<dbReference type="GO" id="GO:0048814">
    <property type="term" value="P:regulation of dendrite morphogenesis"/>
    <property type="evidence" value="ECO:0000315"/>
    <property type="project" value="FlyBase"/>
</dbReference>
<dbReference type="GO" id="GO:0007413">
    <property type="term" value="P:axonal fasciculation"/>
    <property type="evidence" value="ECO:0000315"/>
    <property type="project" value="FlyBase"/>
</dbReference>
<dbReference type="AGR" id="FB:FBgn0033159"/>
<evidence type="ECO:0000256" key="9">
    <source>
        <dbReference type="ARBA" id="ARBA00023319"/>
    </source>
</evidence>
<keyword evidence="7 11" id="KW-0472">Membrane</keyword>
<dbReference type="FunFam" id="2.60.40.10:FF:000435">
    <property type="entry name" value="Down syndrome cell adhesion molecule, isoform J"/>
    <property type="match status" value="1"/>
</dbReference>
<reference evidence="15 17" key="11">
    <citation type="journal article" date="2015" name="Genome Res.">
        <title>The Release 6 reference sequence of the Drosophila melanogaster genome.</title>
        <authorList>
            <person name="Hoskins R.A."/>
            <person name="Carlson J.W."/>
            <person name="Wan K.H."/>
            <person name="Park S."/>
            <person name="Mendez I."/>
            <person name="Galle S.E."/>
            <person name="Booth B.W."/>
            <person name="Pfeiffer B.D."/>
            <person name="George R.A."/>
            <person name="Svirskas R."/>
            <person name="Krzywinski M."/>
            <person name="Schein J."/>
            <person name="Accardo M.C."/>
            <person name="Damia E."/>
            <person name="Messina G."/>
            <person name="Mendez-Lago M."/>
            <person name="de Pablos B."/>
            <person name="Demakova O.V."/>
            <person name="Andreyeva E.N."/>
            <person name="Boldyreva L.V."/>
            <person name="Marra M."/>
            <person name="Carvalho A.B."/>
            <person name="Dimitri P."/>
            <person name="Villasante A."/>
            <person name="Zhimulev I.F."/>
            <person name="Rubin G.M."/>
            <person name="Karpen G.H."/>
            <person name="Celniker S.E."/>
        </authorList>
    </citation>
    <scope>NUCLEOTIDE SEQUENCE [LARGE SCALE GENOMIC DNA]</scope>
    <source>
        <strain evidence="17">Berkeley</strain>
    </source>
</reference>
<accession>Q0E9L4</accession>
<dbReference type="InterPro" id="IPR003961">
    <property type="entry name" value="FN3_dom"/>
</dbReference>
<keyword evidence="5" id="KW-0130">Cell adhesion</keyword>
<dbReference type="InterPro" id="IPR013098">
    <property type="entry name" value="Ig_I-set"/>
</dbReference>
<reference evidence="15 17" key="6">
    <citation type="journal article" date="2005" name="PLoS Comput. Biol.">
        <title>Combined evidence annotation of transposable elements in genome sequences.</title>
        <authorList>
            <person name="Quesneville H."/>
            <person name="Bergman C.M."/>
            <person name="Andrieu O."/>
            <person name="Autard D."/>
            <person name="Nouaud D."/>
            <person name="Ashburner M."/>
            <person name="Anxolabehere D."/>
        </authorList>
    </citation>
    <scope>NUCLEOTIDE SEQUENCE [LARGE SCALE GENOMIC DNA]</scope>
    <source>
        <strain evidence="17">Berkeley</strain>
    </source>
</reference>
<keyword evidence="6 11" id="KW-1133">Transmembrane helix</keyword>
<dbReference type="GO" id="GO:0016319">
    <property type="term" value="P:mushroom body development"/>
    <property type="evidence" value="ECO:0000315"/>
    <property type="project" value="FlyBase"/>
</dbReference>
<dbReference type="PROSITE" id="PS50835">
    <property type="entry name" value="IG_LIKE"/>
    <property type="match status" value="9"/>
</dbReference>
<evidence type="ECO:0000256" key="6">
    <source>
        <dbReference type="ARBA" id="ARBA00022989"/>
    </source>
</evidence>
<evidence type="ECO:0000259" key="14">
    <source>
        <dbReference type="PROSITE" id="PS50853"/>
    </source>
</evidence>
<dbReference type="CDD" id="cd20955">
    <property type="entry name" value="IgI_1_Dscam"/>
    <property type="match status" value="1"/>
</dbReference>
<feature type="domain" description="Ig-like" evidence="13">
    <location>
        <begin position="250"/>
        <end position="341"/>
    </location>
</feature>
<dbReference type="GO" id="GO:0008046">
    <property type="term" value="F:axon guidance receptor activity"/>
    <property type="evidence" value="ECO:0000315"/>
    <property type="project" value="FlyBase"/>
</dbReference>
<dbReference type="FunFam" id="2.60.40.10:FF:000498">
    <property type="entry name" value="Down syndrome cell adhesion molecule, isoform J"/>
    <property type="match status" value="1"/>
</dbReference>
<comment type="subcellular location">
    <subcellularLocation>
        <location evidence="1">Membrane</location>
        <topology evidence="1">Single-pass membrane protein</topology>
    </subcellularLocation>
</comment>
<feature type="domain" description="Ig-like" evidence="13">
    <location>
        <begin position="814"/>
        <end position="906"/>
    </location>
</feature>
<feature type="compositionally biased region" description="Polar residues" evidence="10">
    <location>
        <begin position="1996"/>
        <end position="2006"/>
    </location>
</feature>
<dbReference type="SMART" id="SM00060">
    <property type="entry name" value="FN3"/>
    <property type="match status" value="6"/>
</dbReference>
<dbReference type="InterPro" id="IPR003598">
    <property type="entry name" value="Ig_sub2"/>
</dbReference>
<evidence type="ECO:0000256" key="10">
    <source>
        <dbReference type="SAM" id="MobiDB-lite"/>
    </source>
</evidence>
<feature type="domain" description="Ig-like" evidence="13">
    <location>
        <begin position="431"/>
        <end position="525"/>
    </location>
</feature>
<dbReference type="CDD" id="cd00063">
    <property type="entry name" value="FN3"/>
    <property type="match status" value="6"/>
</dbReference>
<keyword evidence="8" id="KW-1015">Disulfide bond</keyword>
<dbReference type="Pfam" id="PF07679">
    <property type="entry name" value="I-set"/>
    <property type="match status" value="4"/>
</dbReference>
<feature type="domain" description="Ig-like" evidence="13">
    <location>
        <begin position="530"/>
        <end position="616"/>
    </location>
</feature>
<dbReference type="GO" id="GO:0007419">
    <property type="term" value="P:ventral cord development"/>
    <property type="evidence" value="ECO:0000316"/>
    <property type="project" value="FlyBase"/>
</dbReference>
<feature type="domain" description="Ig-like" evidence="13">
    <location>
        <begin position="621"/>
        <end position="712"/>
    </location>
</feature>
<dbReference type="CDD" id="cd20956">
    <property type="entry name" value="IgI_4_Dscam"/>
    <property type="match status" value="1"/>
</dbReference>
<dbReference type="Pfam" id="PF12355">
    <property type="entry name" value="Dscam_C"/>
    <property type="match status" value="1"/>
</dbReference>
<dbReference type="FunFam" id="2.60.40.10:FF:000230">
    <property type="entry name" value="Down syndrome cell adhesion molecule, isoform D"/>
    <property type="match status" value="1"/>
</dbReference>
<dbReference type="OrthoDB" id="5982258at2759"/>
<feature type="compositionally biased region" description="Low complexity" evidence="10">
    <location>
        <begin position="1899"/>
        <end position="1920"/>
    </location>
</feature>
<dbReference type="Gene3D" id="2.60.40.10">
    <property type="entry name" value="Immunoglobulins"/>
    <property type="match status" value="16"/>
</dbReference>
<dbReference type="GeneID" id="35652"/>
<reference evidence="15 17" key="9">
    <citation type="journal article" date="2015" name="G3 (Bethesda)">
        <title>Gene Model Annotations for Drosophila melanogaster: Impact of High-Throughput Data.</title>
        <authorList>
            <consortium name="FlyBase Consortium"/>
            <person name="Matthews B.B."/>
            <person name="Dos Santos G."/>
            <person name="Crosby M.A."/>
            <person name="Emmert D.B."/>
            <person name="St Pierre S.E."/>
            <person name="Gramates L.S."/>
            <person name="Zhou P."/>
            <person name="Schroeder A.J."/>
            <person name="Falls K."/>
            <person name="Strelets V."/>
            <person name="Russo S.M."/>
            <person name="Gelbart W.M."/>
            <person name="null"/>
        </authorList>
    </citation>
    <scope>NUCLEOTIDE SEQUENCE [LARGE SCALE GENOMIC DNA]</scope>
    <source>
        <strain evidence="17">Berkeley</strain>
    </source>
</reference>
<dbReference type="SUPFAM" id="SSF49265">
    <property type="entry name" value="Fibronectin type III"/>
    <property type="match status" value="3"/>
</dbReference>
<dbReference type="GO" id="GO:0005886">
    <property type="term" value="C:plasma membrane"/>
    <property type="evidence" value="ECO:0000250"/>
    <property type="project" value="FlyBase"/>
</dbReference>
<evidence type="ECO:0000256" key="11">
    <source>
        <dbReference type="SAM" id="Phobius"/>
    </source>
</evidence>
<dbReference type="SMART" id="SM00408">
    <property type="entry name" value="IGc2"/>
    <property type="match status" value="9"/>
</dbReference>
<dbReference type="BioGRID-ORCS" id="35652">
    <property type="hits" value="0 hits in 3 CRISPR screens"/>
</dbReference>
<evidence type="ECO:0000313" key="16">
    <source>
        <dbReference type="FlyBase" id="FBgn0033159"/>
    </source>
</evidence>
<dbReference type="GO" id="GO:0006909">
    <property type="term" value="P:phagocytosis"/>
    <property type="evidence" value="ECO:0000315"/>
    <property type="project" value="FlyBase"/>
</dbReference>
<dbReference type="ExpressionAtlas" id="Q0E9L4">
    <property type="expression patterns" value="baseline and differential"/>
</dbReference>
<dbReference type="RefSeq" id="NP_001036486.1">
    <property type="nucleotide sequence ID" value="NM_001043021.1"/>
</dbReference>
<reference evidence="15 17" key="4">
    <citation type="journal article" date="2002" name="Genome Biol.">
        <title>The transposable elements of the Drosophila melanogaster euchromatin: a genomics perspective.</title>
        <authorList>
            <person name="Kaminker J.S."/>
            <person name="Bergman C.M."/>
            <person name="Kronmiller B."/>
            <person name="Carlson J."/>
            <person name="Svirskas R."/>
            <person name="Patel S."/>
            <person name="Frise E."/>
            <person name="Wheeler D.A."/>
            <person name="Lewis S.E."/>
            <person name="Rubin G.M."/>
            <person name="Ashburner M."/>
            <person name="Celniker S.E."/>
        </authorList>
    </citation>
    <scope>NUCLEOTIDE SEQUENCE [LARGE SCALE GENOMIC DNA]</scope>
    <source>
        <strain evidence="17">Berkeley</strain>
    </source>
</reference>
<dbReference type="UCSC" id="CG17800-RAT">
    <property type="organism name" value="d. melanogaster"/>
</dbReference>
<dbReference type="FunFam" id="2.60.40.10:FF:000308">
    <property type="entry name" value="Down syndrome cell adhesion molecule, isoform D"/>
    <property type="match status" value="1"/>
</dbReference>
<reference evidence="15 17" key="1">
    <citation type="journal article" date="2000" name="Science">
        <title>The genome sequence of Drosophila melanogaster.</title>
        <authorList>
            <person name="Adams M.D."/>
            <person name="Celniker S.E."/>
            <person name="Holt R.A."/>
            <person name="Evans C.A."/>
            <person name="Gocayne J.D."/>
            <person name="Amanatides P.G."/>
            <person name="Scherer S.E."/>
            <person name="Li P.W."/>
            <person name="Hoskins R.A."/>
            <person name="Galle R.F."/>
            <person name="George R.A."/>
            <person name="Lewis S.E."/>
            <person name="Richards S."/>
            <person name="Ashburner M."/>
            <person name="Henderson S.N."/>
            <person name="Sutton G.G."/>
            <person name="Wortman J.R."/>
            <person name="Yandell M.D."/>
            <person name="Zhang Q."/>
            <person name="Chen L.X."/>
            <person name="Brandon R.C."/>
            <person name="Rogers Y.H."/>
            <person name="Blazej R.G."/>
            <person name="Champe M."/>
            <person name="Pfeiffer B.D."/>
            <person name="Wan K.H."/>
            <person name="Doyle C."/>
            <person name="Baxter E.G."/>
            <person name="Helt G."/>
            <person name="Nelson C.R."/>
            <person name="Gabor G.L."/>
            <person name="Abril J.F."/>
            <person name="Agbayani A."/>
            <person name="An H.J."/>
            <person name="Andrews-Pfannkoch C."/>
            <person name="Baldwin D."/>
            <person name="Ballew R.M."/>
            <person name="Basu A."/>
            <person name="Baxendale J."/>
            <person name="Bayraktaroglu L."/>
            <person name="Beasley E.M."/>
            <person name="Beeson K.Y."/>
            <person name="Benos P.V."/>
            <person name="Berman B.P."/>
            <person name="Bhandari D."/>
            <person name="Bolshakov S."/>
            <person name="Borkova D."/>
            <person name="Botchan M.R."/>
            <person name="Bouck J."/>
            <person name="Brokstein P."/>
            <person name="Brottier P."/>
            <person name="Burtis K.C."/>
            <person name="Busam D.A."/>
            <person name="Butler H."/>
            <person name="Cadieu E."/>
            <person name="Center A."/>
            <person name="Chandra I."/>
            <person name="Cherry J.M."/>
            <person name="Cawley S."/>
            <person name="Dahlke C."/>
            <person name="Davenport L.B."/>
            <person name="Davies P."/>
            <person name="de Pablos B."/>
            <person name="Delcher A."/>
            <person name="Deng Z."/>
            <person name="Mays A.D."/>
            <person name="Dew I."/>
            <person name="Dietz S.M."/>
            <person name="Dodson K."/>
            <person name="Doup L.E."/>
            <person name="Downes M."/>
            <person name="Dugan-Rocha S."/>
            <person name="Dunkov B.C."/>
            <person name="Dunn P."/>
            <person name="Durbin K.J."/>
            <person name="Evangelista C.C."/>
            <person name="Ferraz C."/>
            <person name="Ferriera S."/>
            <person name="Fleischmann W."/>
            <person name="Fosler C."/>
            <person name="Gabrielian A.E."/>
            <person name="Garg N.S."/>
            <person name="Gelbart W.M."/>
            <person name="Glasser K."/>
            <person name="Glodek A."/>
            <person name="Gong F."/>
            <person name="Gorrell J.H."/>
            <person name="Gu Z."/>
            <person name="Guan P."/>
            <person name="Harris M."/>
            <person name="Harris N.L."/>
            <person name="Harvey D."/>
            <person name="Heiman T.J."/>
            <person name="Hernandez J.R."/>
            <person name="Houck J."/>
            <person name="Hostin D."/>
            <person name="Houston K.A."/>
            <person name="Howland T.J."/>
            <person name="Wei M.H."/>
            <person name="Ibegwam C."/>
            <person name="Jalali M."/>
            <person name="Kalush F."/>
            <person name="Karpen G.H."/>
            <person name="Ke Z."/>
            <person name="Kennison J.A."/>
            <person name="Ketchum K.A."/>
            <person name="Kimmel B.E."/>
            <person name="Kodira C.D."/>
            <person name="Kraft C."/>
            <person name="Kravitz S."/>
            <person name="Kulp D."/>
            <person name="Lai Z."/>
            <person name="Lasko P."/>
            <person name="Lei Y."/>
            <person name="Levitsky A.A."/>
            <person name="Li J."/>
            <person name="Li Z."/>
            <person name="Liang Y."/>
            <person name="Lin X."/>
            <person name="Liu X."/>
            <person name="Mattei B."/>
            <person name="McIntosh T.C."/>
            <person name="McLeod M.P."/>
            <person name="McPherson D."/>
            <person name="Merkulov G."/>
            <person name="Milshina N.V."/>
            <person name="Mobarry C."/>
            <person name="Morris J."/>
            <person name="Moshrefi A."/>
            <person name="Mount S.M."/>
            <person name="Moy M."/>
            <person name="Murphy B."/>
            <person name="Murphy L."/>
            <person name="Muzny D.M."/>
            <person name="Nelson D.L."/>
            <person name="Nelson D.R."/>
            <person name="Nelson K.A."/>
            <person name="Nixon K."/>
            <person name="Nusskern D.R."/>
            <person name="Pacleb J.M."/>
            <person name="Palazzolo M."/>
            <person name="Pittman G.S."/>
            <person name="Pan S."/>
            <person name="Pollard J."/>
            <person name="Puri V."/>
            <person name="Reese M.G."/>
            <person name="Reinert K."/>
            <person name="Remington K."/>
            <person name="Saunders R.D."/>
            <person name="Scheeler F."/>
            <person name="Shen H."/>
            <person name="Shue B.C."/>
            <person name="Siden-Kiamos I."/>
            <person name="Simpson M."/>
            <person name="Skupski M.P."/>
            <person name="Smith T."/>
            <person name="Spier E."/>
            <person name="Spradling A.C."/>
            <person name="Stapleton M."/>
            <person name="Strong R."/>
            <person name="Sun E."/>
            <person name="Svirskas R."/>
            <person name="Tector C."/>
            <person name="Turner R."/>
            <person name="Venter E."/>
            <person name="Wang A.H."/>
            <person name="Wang X."/>
            <person name="Wang Z.Y."/>
            <person name="Wassarman D.A."/>
            <person name="Weinstock G.M."/>
            <person name="Weissenbach J."/>
            <person name="Williams S.M."/>
            <person name="WoodageT"/>
            <person name="Worley K.C."/>
            <person name="Wu D."/>
            <person name="Yang S."/>
            <person name="Yao Q.A."/>
            <person name="Ye J."/>
            <person name="Yeh R.F."/>
            <person name="Zaveri J.S."/>
            <person name="Zhan M."/>
            <person name="Zhang G."/>
            <person name="Zhao Q."/>
            <person name="Zheng L."/>
            <person name="Zheng X.H."/>
            <person name="Zhong F.N."/>
            <person name="Zhong W."/>
            <person name="Zhou X."/>
            <person name="Zhu S."/>
            <person name="Zhu X."/>
            <person name="Smith H.O."/>
            <person name="Gibbs R.A."/>
            <person name="Myers E.W."/>
            <person name="Rubin G.M."/>
            <person name="Venter J.C."/>
        </authorList>
    </citation>
    <scope>NUCLEOTIDE SEQUENCE [LARGE SCALE GENOMIC DNA]</scope>
    <source>
        <strain evidence="17">Berkeley</strain>
    </source>
</reference>
<protein>
    <submittedName>
        <fullName evidence="15">Down syndrome cell adhesion molecule 1, isoform AT</fullName>
    </submittedName>
</protein>
<dbReference type="GO" id="GO:0048666">
    <property type="term" value="P:neuron development"/>
    <property type="evidence" value="ECO:0000315"/>
    <property type="project" value="FlyBase"/>
</dbReference>
<dbReference type="FunFam" id="2.60.40.10:FF:000324">
    <property type="entry name" value="Down syndrome cell adhesion molecule, isoform D"/>
    <property type="match status" value="1"/>
</dbReference>
<reference evidence="15 17" key="8">
    <citation type="journal article" date="2007" name="Science">
        <title>Sequence finishing and mapping of Drosophila melanogaster heterochromatin.</title>
        <authorList>
            <person name="Hoskins R.A."/>
            <person name="Carlson J.W."/>
            <person name="Kennedy C."/>
            <person name="Acevedo D."/>
            <person name="Evans-Holm M."/>
            <person name="Frise E."/>
            <person name="Wan K.H."/>
            <person name="Park S."/>
            <person name="Mendez-Lago M."/>
            <person name="Rossi F."/>
            <person name="Villasante A."/>
            <person name="Dimitri P."/>
            <person name="Karpen G.H."/>
            <person name="Celniker S.E."/>
        </authorList>
    </citation>
    <scope>NUCLEOTIDE SEQUENCE [LARGE SCALE GENOMIC DNA]</scope>
    <source>
        <strain evidence="17">Berkeley</strain>
    </source>
</reference>
<keyword evidence="9" id="KW-0393">Immunoglobulin domain</keyword>
<dbReference type="GO" id="GO:0007155">
    <property type="term" value="P:cell adhesion"/>
    <property type="evidence" value="ECO:0007669"/>
    <property type="project" value="UniProtKB-KW"/>
</dbReference>
<evidence type="ECO:0000256" key="7">
    <source>
        <dbReference type="ARBA" id="ARBA00023136"/>
    </source>
</evidence>
<dbReference type="PROSITE" id="PS51257">
    <property type="entry name" value="PROKAR_LIPOPROTEIN"/>
    <property type="match status" value="1"/>
</dbReference>
<evidence type="ECO:0000256" key="5">
    <source>
        <dbReference type="ARBA" id="ARBA00022889"/>
    </source>
</evidence>
<dbReference type="GO" id="GO:0043025">
    <property type="term" value="C:neuronal cell body"/>
    <property type="evidence" value="ECO:0000314"/>
    <property type="project" value="FlyBase"/>
</dbReference>
<evidence type="ECO:0000256" key="3">
    <source>
        <dbReference type="ARBA" id="ARBA00022729"/>
    </source>
</evidence>
<feature type="domain" description="Ig-like" evidence="13">
    <location>
        <begin position="345"/>
        <end position="424"/>
    </location>
</feature>
<dbReference type="FunFam" id="2.60.40.10:FF:000310">
    <property type="entry name" value="Down syndrome cell adhesion molecule, isoform D"/>
    <property type="match status" value="1"/>
</dbReference>
<feature type="compositionally biased region" description="Basic and acidic residues" evidence="10">
    <location>
        <begin position="1946"/>
        <end position="1964"/>
    </location>
</feature>
<feature type="domain" description="Fibronectin type-III" evidence="14">
    <location>
        <begin position="915"/>
        <end position="1009"/>
    </location>
</feature>
<feature type="domain" description="Ig-like" evidence="13">
    <location>
        <begin position="717"/>
        <end position="809"/>
    </location>
</feature>
<dbReference type="InterPro" id="IPR013783">
    <property type="entry name" value="Ig-like_fold"/>
</dbReference>